<dbReference type="PANTHER" id="PTHR45228:SF5">
    <property type="entry name" value="CYCLIC DI-GMP PHOSPHODIESTERASE VC_1348-RELATED"/>
    <property type="match status" value="1"/>
</dbReference>
<dbReference type="PRINTS" id="PR00038">
    <property type="entry name" value="HTHLUXR"/>
</dbReference>
<feature type="region of interest" description="Disordered" evidence="1">
    <location>
        <begin position="1"/>
        <end position="26"/>
    </location>
</feature>
<accession>A0A8J3JF96</accession>
<dbReference type="Pfam" id="PF00196">
    <property type="entry name" value="GerE"/>
    <property type="match status" value="1"/>
</dbReference>
<gene>
    <name evidence="4" type="ORF">Aru02nite_62610</name>
</gene>
<dbReference type="CDD" id="cd00077">
    <property type="entry name" value="HDc"/>
    <property type="match status" value="1"/>
</dbReference>
<dbReference type="PROSITE" id="PS50043">
    <property type="entry name" value="HTH_LUXR_2"/>
    <property type="match status" value="1"/>
</dbReference>
<dbReference type="InterPro" id="IPR016032">
    <property type="entry name" value="Sig_transdc_resp-reg_C-effctor"/>
</dbReference>
<dbReference type="AlphaFoldDB" id="A0A8J3JF96"/>
<sequence>MPPASGSPGEETAPWGGGAYRGGVDGEPPEPARLAELVAALSLGIDLGFGQPMEHVLRQCLIALRLAERAGLDEQQRAVVYYTALLINVGCHTDAHEQAKWFGDDIAFKSRKYDGQPYGLRGAIRGIRLLGAGSPVLRRFRIGLEFAIAGHRDVDRMLQYHGRLARSLGERLGLPYPVLDALTCAYEQWDGRGWPGERAGDRVPVAARLAQIAEYVEVAHRLGGVTAARRTVRERAGRQFDPDLARLLYADAPLLLADLGAVGTWEAVIDAEPALAVVLTGDAIDTALRAVADFVDLKSPYFLGHGTAVADLTSAAGVRVGLSRAEISQLRRVGLVHGLGRLGVSNAILDKPGPLGAGERERARMQPYLTERMLRQSPALAPLGRLAAMHRERLDGSGYPRGLTGTAIPLPARLLGAADVYRAMREPRSYRPALDPEEARARLRDEARAGRLDADAVAAVLGAAGHAVPRRLDGPGGLTRREVDVLRLLARGLSNKDIAARLVITSKTVGNHVEHIYAKIGASTRAAAGLYAVRHGLLPEDEPAKMG</sequence>
<comment type="caution">
    <text evidence="4">The sequence shown here is derived from an EMBL/GenBank/DDBJ whole genome shotgun (WGS) entry which is preliminary data.</text>
</comment>
<dbReference type="EMBL" id="BOMB01000041">
    <property type="protein sequence ID" value="GID15372.1"/>
    <property type="molecule type" value="Genomic_DNA"/>
</dbReference>
<dbReference type="InterPro" id="IPR036388">
    <property type="entry name" value="WH-like_DNA-bd_sf"/>
</dbReference>
<dbReference type="Gene3D" id="1.10.10.10">
    <property type="entry name" value="Winged helix-like DNA-binding domain superfamily/Winged helix DNA-binding domain"/>
    <property type="match status" value="1"/>
</dbReference>
<dbReference type="PROSITE" id="PS00622">
    <property type="entry name" value="HTH_LUXR_1"/>
    <property type="match status" value="1"/>
</dbReference>
<evidence type="ECO:0000256" key="1">
    <source>
        <dbReference type="SAM" id="MobiDB-lite"/>
    </source>
</evidence>
<dbReference type="SMART" id="SM00421">
    <property type="entry name" value="HTH_LUXR"/>
    <property type="match status" value="1"/>
</dbReference>
<dbReference type="InterPro" id="IPR037522">
    <property type="entry name" value="HD_GYP_dom"/>
</dbReference>
<name>A0A8J3JF96_9ACTN</name>
<dbReference type="InterPro" id="IPR003607">
    <property type="entry name" value="HD/PDEase_dom"/>
</dbReference>
<dbReference type="GO" id="GO:0006355">
    <property type="term" value="P:regulation of DNA-templated transcription"/>
    <property type="evidence" value="ECO:0007669"/>
    <property type="project" value="InterPro"/>
</dbReference>
<feature type="compositionally biased region" description="Gly residues" evidence="1">
    <location>
        <begin position="15"/>
        <end position="25"/>
    </location>
</feature>
<dbReference type="Pfam" id="PF13487">
    <property type="entry name" value="HD_5"/>
    <property type="match status" value="1"/>
</dbReference>
<dbReference type="Gene3D" id="1.10.3210.10">
    <property type="entry name" value="Hypothetical protein af1432"/>
    <property type="match status" value="2"/>
</dbReference>
<dbReference type="SUPFAM" id="SSF109604">
    <property type="entry name" value="HD-domain/PDEase-like"/>
    <property type="match status" value="2"/>
</dbReference>
<evidence type="ECO:0000259" key="2">
    <source>
        <dbReference type="PROSITE" id="PS50043"/>
    </source>
</evidence>
<evidence type="ECO:0008006" key="6">
    <source>
        <dbReference type="Google" id="ProtNLM"/>
    </source>
</evidence>
<dbReference type="InterPro" id="IPR000792">
    <property type="entry name" value="Tscrpt_reg_LuxR_C"/>
</dbReference>
<protein>
    <recommendedName>
        <fullName evidence="6">HD domain-containing protein</fullName>
    </recommendedName>
</protein>
<evidence type="ECO:0000313" key="5">
    <source>
        <dbReference type="Proteomes" id="UP000612808"/>
    </source>
</evidence>
<dbReference type="SUPFAM" id="SSF46894">
    <property type="entry name" value="C-terminal effector domain of the bipartite response regulators"/>
    <property type="match status" value="1"/>
</dbReference>
<feature type="domain" description="HD-GYP" evidence="3">
    <location>
        <begin position="280"/>
        <end position="476"/>
    </location>
</feature>
<evidence type="ECO:0000259" key="3">
    <source>
        <dbReference type="PROSITE" id="PS51832"/>
    </source>
</evidence>
<dbReference type="InterPro" id="IPR052020">
    <property type="entry name" value="Cyclic_di-GMP/3'3'-cGAMP_PDE"/>
</dbReference>
<organism evidence="4 5">
    <name type="scientific">Actinocatenispora rupis</name>
    <dbReference type="NCBI Taxonomy" id="519421"/>
    <lineage>
        <taxon>Bacteria</taxon>
        <taxon>Bacillati</taxon>
        <taxon>Actinomycetota</taxon>
        <taxon>Actinomycetes</taxon>
        <taxon>Micromonosporales</taxon>
        <taxon>Micromonosporaceae</taxon>
        <taxon>Actinocatenispora</taxon>
    </lineage>
</organism>
<feature type="domain" description="HTH luxR-type" evidence="2">
    <location>
        <begin position="471"/>
        <end position="536"/>
    </location>
</feature>
<keyword evidence="5" id="KW-1185">Reference proteome</keyword>
<evidence type="ECO:0000313" key="4">
    <source>
        <dbReference type="EMBL" id="GID15372.1"/>
    </source>
</evidence>
<proteinExistence type="predicted"/>
<reference evidence="4" key="1">
    <citation type="submission" date="2021-01" db="EMBL/GenBank/DDBJ databases">
        <title>Whole genome shotgun sequence of Actinocatenispora rupis NBRC 107355.</title>
        <authorList>
            <person name="Komaki H."/>
            <person name="Tamura T."/>
        </authorList>
    </citation>
    <scope>NUCLEOTIDE SEQUENCE</scope>
    <source>
        <strain evidence="4">NBRC 107355</strain>
    </source>
</reference>
<dbReference type="GO" id="GO:0003677">
    <property type="term" value="F:DNA binding"/>
    <property type="evidence" value="ECO:0007669"/>
    <property type="project" value="InterPro"/>
</dbReference>
<dbReference type="Proteomes" id="UP000612808">
    <property type="component" value="Unassembled WGS sequence"/>
</dbReference>
<dbReference type="CDD" id="cd06170">
    <property type="entry name" value="LuxR_C_like"/>
    <property type="match status" value="1"/>
</dbReference>
<dbReference type="PANTHER" id="PTHR45228">
    <property type="entry name" value="CYCLIC DI-GMP PHOSPHODIESTERASE TM_0186-RELATED"/>
    <property type="match status" value="1"/>
</dbReference>
<dbReference type="PROSITE" id="PS51832">
    <property type="entry name" value="HD_GYP"/>
    <property type="match status" value="1"/>
</dbReference>